<organism evidence="1 2">
    <name type="scientific">Eumeta variegata</name>
    <name type="common">Bagworm moth</name>
    <name type="synonym">Eumeta japonica</name>
    <dbReference type="NCBI Taxonomy" id="151549"/>
    <lineage>
        <taxon>Eukaryota</taxon>
        <taxon>Metazoa</taxon>
        <taxon>Ecdysozoa</taxon>
        <taxon>Arthropoda</taxon>
        <taxon>Hexapoda</taxon>
        <taxon>Insecta</taxon>
        <taxon>Pterygota</taxon>
        <taxon>Neoptera</taxon>
        <taxon>Endopterygota</taxon>
        <taxon>Lepidoptera</taxon>
        <taxon>Glossata</taxon>
        <taxon>Ditrysia</taxon>
        <taxon>Tineoidea</taxon>
        <taxon>Psychidae</taxon>
        <taxon>Oiketicinae</taxon>
        <taxon>Eumeta</taxon>
    </lineage>
</organism>
<comment type="caution">
    <text evidence="1">The sequence shown here is derived from an EMBL/GenBank/DDBJ whole genome shotgun (WGS) entry which is preliminary data.</text>
</comment>
<name>A0A4C1XBR8_EUMVA</name>
<proteinExistence type="predicted"/>
<evidence type="ECO:0000313" key="1">
    <source>
        <dbReference type="EMBL" id="GBP60422.1"/>
    </source>
</evidence>
<keyword evidence="2" id="KW-1185">Reference proteome</keyword>
<dbReference type="EMBL" id="BGZK01000787">
    <property type="protein sequence ID" value="GBP60422.1"/>
    <property type="molecule type" value="Genomic_DNA"/>
</dbReference>
<evidence type="ECO:0000313" key="2">
    <source>
        <dbReference type="Proteomes" id="UP000299102"/>
    </source>
</evidence>
<dbReference type="AlphaFoldDB" id="A0A4C1XBR8"/>
<reference evidence="1 2" key="1">
    <citation type="journal article" date="2019" name="Commun. Biol.">
        <title>The bagworm genome reveals a unique fibroin gene that provides high tensile strength.</title>
        <authorList>
            <person name="Kono N."/>
            <person name="Nakamura H."/>
            <person name="Ohtoshi R."/>
            <person name="Tomita M."/>
            <person name="Numata K."/>
            <person name="Arakawa K."/>
        </authorList>
    </citation>
    <scope>NUCLEOTIDE SEQUENCE [LARGE SCALE GENOMIC DNA]</scope>
</reference>
<sequence length="88" mass="9648">MSMSRAALAVVTTGPTDAVSVLDSAALDFLIRISIYAPDDECPRLLGHAPILTKIQAKYLVFCLYTYFPPDTGMLPNGKAIEINHPYY</sequence>
<dbReference type="Proteomes" id="UP000299102">
    <property type="component" value="Unassembled WGS sequence"/>
</dbReference>
<protein>
    <submittedName>
        <fullName evidence="1">Uncharacterized protein</fullName>
    </submittedName>
</protein>
<accession>A0A4C1XBR8</accession>
<gene>
    <name evidence="1" type="ORF">EVAR_98318_1</name>
</gene>